<dbReference type="STRING" id="1817758.A2150_01845"/>
<gene>
    <name evidence="1" type="ORF">A2150_01845</name>
</gene>
<sequence length="98" mass="10492">MNPRFATRRLFRTSLLVSVLLLAQLVLTLHHSELAAHAAAGACEYCLTHADLTDGTATVSPPPPVVPAATDEPAFFPAAFAAPRHPSYSARAPPRSYR</sequence>
<name>A0A1F6TCF4_9PROT</name>
<proteinExistence type="predicted"/>
<evidence type="ECO:0008006" key="3">
    <source>
        <dbReference type="Google" id="ProtNLM"/>
    </source>
</evidence>
<comment type="caution">
    <text evidence="1">The sequence shown here is derived from an EMBL/GenBank/DDBJ whole genome shotgun (WGS) entry which is preliminary data.</text>
</comment>
<accession>A0A1F6TCF4</accession>
<evidence type="ECO:0000313" key="2">
    <source>
        <dbReference type="Proteomes" id="UP000177925"/>
    </source>
</evidence>
<protein>
    <recommendedName>
        <fullName evidence="3">DUF2946 domain-containing protein</fullName>
    </recommendedName>
</protein>
<organism evidence="1 2">
    <name type="scientific">Candidatus Muproteobacteria bacterium RBG_16_64_11</name>
    <dbReference type="NCBI Taxonomy" id="1817758"/>
    <lineage>
        <taxon>Bacteria</taxon>
        <taxon>Pseudomonadati</taxon>
        <taxon>Pseudomonadota</taxon>
        <taxon>Candidatus Muproteobacteria</taxon>
    </lineage>
</organism>
<dbReference type="AlphaFoldDB" id="A0A1F6TCF4"/>
<reference evidence="1 2" key="1">
    <citation type="journal article" date="2016" name="Nat. Commun.">
        <title>Thousands of microbial genomes shed light on interconnected biogeochemical processes in an aquifer system.</title>
        <authorList>
            <person name="Anantharaman K."/>
            <person name="Brown C.T."/>
            <person name="Hug L.A."/>
            <person name="Sharon I."/>
            <person name="Castelle C.J."/>
            <person name="Probst A.J."/>
            <person name="Thomas B.C."/>
            <person name="Singh A."/>
            <person name="Wilkins M.J."/>
            <person name="Karaoz U."/>
            <person name="Brodie E.L."/>
            <person name="Williams K.H."/>
            <person name="Hubbard S.S."/>
            <person name="Banfield J.F."/>
        </authorList>
    </citation>
    <scope>NUCLEOTIDE SEQUENCE [LARGE SCALE GENOMIC DNA]</scope>
</reference>
<evidence type="ECO:0000313" key="1">
    <source>
        <dbReference type="EMBL" id="OGI42746.1"/>
    </source>
</evidence>
<dbReference type="EMBL" id="MFSS01000080">
    <property type="protein sequence ID" value="OGI42746.1"/>
    <property type="molecule type" value="Genomic_DNA"/>
</dbReference>
<dbReference type="Proteomes" id="UP000177925">
    <property type="component" value="Unassembled WGS sequence"/>
</dbReference>